<evidence type="ECO:0000259" key="10">
    <source>
        <dbReference type="PROSITE" id="PS50045"/>
    </source>
</evidence>
<keyword evidence="6" id="KW-0238">DNA-binding</keyword>
<feature type="region of interest" description="Disordered" evidence="9">
    <location>
        <begin position="394"/>
        <end position="413"/>
    </location>
</feature>
<dbReference type="InterPro" id="IPR002197">
    <property type="entry name" value="HTH_Fis"/>
</dbReference>
<dbReference type="FunFam" id="3.40.50.2300:FF:000018">
    <property type="entry name" value="DNA-binding transcriptional regulator NtrC"/>
    <property type="match status" value="1"/>
</dbReference>
<dbReference type="InterPro" id="IPR011006">
    <property type="entry name" value="CheY-like_superfamily"/>
</dbReference>
<dbReference type="Proteomes" id="UP000175669">
    <property type="component" value="Unassembled WGS sequence"/>
</dbReference>
<keyword evidence="3" id="KW-0067">ATP-binding</keyword>
<protein>
    <submittedName>
        <fullName evidence="12">Sigma-54-dependent Fis family transcriptional regulator</fullName>
    </submittedName>
</protein>
<dbReference type="GO" id="GO:0005524">
    <property type="term" value="F:ATP binding"/>
    <property type="evidence" value="ECO:0007669"/>
    <property type="project" value="UniProtKB-KW"/>
</dbReference>
<keyword evidence="7" id="KW-0804">Transcription</keyword>
<evidence type="ECO:0000256" key="2">
    <source>
        <dbReference type="ARBA" id="ARBA00022741"/>
    </source>
</evidence>
<dbReference type="SUPFAM" id="SSF46689">
    <property type="entry name" value="Homeodomain-like"/>
    <property type="match status" value="1"/>
</dbReference>
<dbReference type="Pfam" id="PF00158">
    <property type="entry name" value="Sigma54_activat"/>
    <property type="match status" value="1"/>
</dbReference>
<dbReference type="GO" id="GO:0000160">
    <property type="term" value="P:phosphorelay signal transduction system"/>
    <property type="evidence" value="ECO:0007669"/>
    <property type="project" value="UniProtKB-KW"/>
</dbReference>
<feature type="modified residue" description="4-aspartylphosphate" evidence="8">
    <location>
        <position position="54"/>
    </location>
</feature>
<keyword evidence="1 8" id="KW-0597">Phosphoprotein</keyword>
<dbReference type="PANTHER" id="PTHR32071:SF21">
    <property type="entry name" value="TRANSCRIPTIONAL REGULATORY PROTEIN FLGR"/>
    <property type="match status" value="1"/>
</dbReference>
<dbReference type="SMART" id="SM00448">
    <property type="entry name" value="REC"/>
    <property type="match status" value="1"/>
</dbReference>
<comment type="caution">
    <text evidence="12">The sequence shown here is derived from an EMBL/GenBank/DDBJ whole genome shotgun (WGS) entry which is preliminary data.</text>
</comment>
<keyword evidence="13" id="KW-1185">Reference proteome</keyword>
<dbReference type="InterPro" id="IPR003593">
    <property type="entry name" value="AAA+_ATPase"/>
</dbReference>
<dbReference type="Gene3D" id="3.40.50.2300">
    <property type="match status" value="1"/>
</dbReference>
<dbReference type="Pfam" id="PF00072">
    <property type="entry name" value="Response_reg"/>
    <property type="match status" value="1"/>
</dbReference>
<dbReference type="InterPro" id="IPR002078">
    <property type="entry name" value="Sigma_54_int"/>
</dbReference>
<gene>
    <name evidence="12" type="ORF">PHACT_01915</name>
</gene>
<dbReference type="OrthoDB" id="9804019at2"/>
<dbReference type="InterPro" id="IPR025662">
    <property type="entry name" value="Sigma_54_int_dom_ATP-bd_1"/>
</dbReference>
<evidence type="ECO:0000256" key="1">
    <source>
        <dbReference type="ARBA" id="ARBA00022553"/>
    </source>
</evidence>
<dbReference type="Gene3D" id="1.10.10.60">
    <property type="entry name" value="Homeodomain-like"/>
    <property type="match status" value="1"/>
</dbReference>
<name>A0A1E8CI54_9GAMM</name>
<dbReference type="InterPro" id="IPR025944">
    <property type="entry name" value="Sigma_54_int_dom_CS"/>
</dbReference>
<dbReference type="SUPFAM" id="SSF52540">
    <property type="entry name" value="P-loop containing nucleoside triphosphate hydrolases"/>
    <property type="match status" value="1"/>
</dbReference>
<dbReference type="EMBL" id="MASR01000001">
    <property type="protein sequence ID" value="OFE12042.1"/>
    <property type="molecule type" value="Genomic_DNA"/>
</dbReference>
<dbReference type="Pfam" id="PF25601">
    <property type="entry name" value="AAA_lid_14"/>
    <property type="match status" value="1"/>
</dbReference>
<dbReference type="Gene3D" id="1.10.8.60">
    <property type="match status" value="1"/>
</dbReference>
<keyword evidence="2" id="KW-0547">Nucleotide-binding</keyword>
<reference evidence="13" key="1">
    <citation type="submission" date="2016-07" db="EMBL/GenBank/DDBJ databases">
        <authorList>
            <person name="Florea S."/>
            <person name="Webb J.S."/>
            <person name="Jaromczyk J."/>
            <person name="Schardl C.L."/>
        </authorList>
    </citation>
    <scope>NUCLEOTIDE SEQUENCE [LARGE SCALE GENOMIC DNA]</scope>
    <source>
        <strain evidence="13">KCTC 42131</strain>
    </source>
</reference>
<dbReference type="STRING" id="1524254.PHACT_01915"/>
<evidence type="ECO:0000259" key="11">
    <source>
        <dbReference type="PROSITE" id="PS50110"/>
    </source>
</evidence>
<feature type="domain" description="Sigma-54 factor interaction" evidence="10">
    <location>
        <begin position="129"/>
        <end position="358"/>
    </location>
</feature>
<evidence type="ECO:0000256" key="3">
    <source>
        <dbReference type="ARBA" id="ARBA00022840"/>
    </source>
</evidence>
<dbReference type="GO" id="GO:0043565">
    <property type="term" value="F:sequence-specific DNA binding"/>
    <property type="evidence" value="ECO:0007669"/>
    <property type="project" value="InterPro"/>
</dbReference>
<evidence type="ECO:0000256" key="4">
    <source>
        <dbReference type="ARBA" id="ARBA00023012"/>
    </source>
</evidence>
<organism evidence="12 13">
    <name type="scientific">Pseudohongiella acticola</name>
    <dbReference type="NCBI Taxonomy" id="1524254"/>
    <lineage>
        <taxon>Bacteria</taxon>
        <taxon>Pseudomonadati</taxon>
        <taxon>Pseudomonadota</taxon>
        <taxon>Gammaproteobacteria</taxon>
        <taxon>Pseudomonadales</taxon>
        <taxon>Pseudohongiellaceae</taxon>
        <taxon>Pseudohongiella</taxon>
    </lineage>
</organism>
<accession>A0A1E8CI54</accession>
<dbReference type="Pfam" id="PF02954">
    <property type="entry name" value="HTH_8"/>
    <property type="match status" value="1"/>
</dbReference>
<evidence type="ECO:0000313" key="13">
    <source>
        <dbReference type="Proteomes" id="UP000175669"/>
    </source>
</evidence>
<dbReference type="PANTHER" id="PTHR32071">
    <property type="entry name" value="TRANSCRIPTIONAL REGULATORY PROTEIN"/>
    <property type="match status" value="1"/>
</dbReference>
<dbReference type="AlphaFoldDB" id="A0A1E8CI54"/>
<dbReference type="GO" id="GO:0006355">
    <property type="term" value="P:regulation of DNA-templated transcription"/>
    <property type="evidence" value="ECO:0007669"/>
    <property type="project" value="InterPro"/>
</dbReference>
<sequence>MSKASILVVEDNWELREALSDTLEYAGYDVKTAESGEAALHLLTQSRVDMVVSDINMDGMDGHELLQQLRARFPVMPVVLITAFGSIGSSVRAMREGAVDYLLKPFKPEQLLATVEKYLTQKVAAHSDPIAIEPSSQQMLGLAKKVAQSDATVLISGESGTGKEVLAQYIHQQSKRASGPFIAINCAAIPENMLEATLFGHEKGSFTGAYQSSPGKFEQADGGTILLDEISEMDIGLQAKILRVLQEREVERLGSRKTLQLDVRVIATTNRDLRACVRDGRFREDLFYRLSVFPLAWQPLRHRRQDIVPLAERLLQQHAARMGRGVTTLGEQARQDLMSYDWPGNVRELDNVLQRALIIQDGNIISAASLGLDSGNDHGDATAIFSGQGAAMLQDSHANDESGQSGNEASTMHASAGNQALGNDLKQREFEVILQTLKRQRGRRKETAEALGVSARTLRYKLARMRDMGINIDSLVSA</sequence>
<evidence type="ECO:0000256" key="5">
    <source>
        <dbReference type="ARBA" id="ARBA00023015"/>
    </source>
</evidence>
<dbReference type="SMART" id="SM00382">
    <property type="entry name" value="AAA"/>
    <property type="match status" value="1"/>
</dbReference>
<dbReference type="PRINTS" id="PR01590">
    <property type="entry name" value="HTHFIS"/>
</dbReference>
<evidence type="ECO:0000256" key="6">
    <source>
        <dbReference type="ARBA" id="ARBA00023125"/>
    </source>
</evidence>
<dbReference type="SUPFAM" id="SSF52172">
    <property type="entry name" value="CheY-like"/>
    <property type="match status" value="1"/>
</dbReference>
<dbReference type="PROSITE" id="PS00676">
    <property type="entry name" value="SIGMA54_INTERACT_2"/>
    <property type="match status" value="1"/>
</dbReference>
<dbReference type="PROSITE" id="PS00675">
    <property type="entry name" value="SIGMA54_INTERACT_1"/>
    <property type="match status" value="1"/>
</dbReference>
<dbReference type="CDD" id="cd00009">
    <property type="entry name" value="AAA"/>
    <property type="match status" value="1"/>
</dbReference>
<evidence type="ECO:0000256" key="7">
    <source>
        <dbReference type="ARBA" id="ARBA00023163"/>
    </source>
</evidence>
<dbReference type="InterPro" id="IPR001789">
    <property type="entry name" value="Sig_transdc_resp-reg_receiver"/>
</dbReference>
<feature type="domain" description="Response regulatory" evidence="11">
    <location>
        <begin position="5"/>
        <end position="119"/>
    </location>
</feature>
<evidence type="ECO:0000256" key="8">
    <source>
        <dbReference type="PROSITE-ProRule" id="PRU00169"/>
    </source>
</evidence>
<dbReference type="InterPro" id="IPR025943">
    <property type="entry name" value="Sigma_54_int_dom_ATP-bd_2"/>
</dbReference>
<dbReference type="RefSeq" id="WP_070115666.1">
    <property type="nucleotide sequence ID" value="NZ_MASR01000001.1"/>
</dbReference>
<dbReference type="InterPro" id="IPR027417">
    <property type="entry name" value="P-loop_NTPase"/>
</dbReference>
<dbReference type="PROSITE" id="PS00688">
    <property type="entry name" value="SIGMA54_INTERACT_3"/>
    <property type="match status" value="1"/>
</dbReference>
<evidence type="ECO:0000256" key="9">
    <source>
        <dbReference type="SAM" id="MobiDB-lite"/>
    </source>
</evidence>
<keyword evidence="5" id="KW-0805">Transcription regulation</keyword>
<dbReference type="FunFam" id="3.40.50.300:FF:000006">
    <property type="entry name" value="DNA-binding transcriptional regulator NtrC"/>
    <property type="match status" value="1"/>
</dbReference>
<evidence type="ECO:0000313" key="12">
    <source>
        <dbReference type="EMBL" id="OFE12042.1"/>
    </source>
</evidence>
<dbReference type="InterPro" id="IPR009057">
    <property type="entry name" value="Homeodomain-like_sf"/>
</dbReference>
<proteinExistence type="predicted"/>
<keyword evidence="4" id="KW-0902">Two-component regulatory system</keyword>
<dbReference type="Gene3D" id="3.40.50.300">
    <property type="entry name" value="P-loop containing nucleotide triphosphate hydrolases"/>
    <property type="match status" value="1"/>
</dbReference>
<feature type="compositionally biased region" description="Polar residues" evidence="9">
    <location>
        <begin position="401"/>
        <end position="413"/>
    </location>
</feature>
<dbReference type="PROSITE" id="PS50045">
    <property type="entry name" value="SIGMA54_INTERACT_4"/>
    <property type="match status" value="1"/>
</dbReference>
<dbReference type="PROSITE" id="PS50110">
    <property type="entry name" value="RESPONSE_REGULATORY"/>
    <property type="match status" value="1"/>
</dbReference>
<dbReference type="InterPro" id="IPR058031">
    <property type="entry name" value="AAA_lid_NorR"/>
</dbReference>